<feature type="domain" description="Glycosyltransferase 2-like" evidence="3">
    <location>
        <begin position="167"/>
        <end position="264"/>
    </location>
</feature>
<protein>
    <submittedName>
        <fullName evidence="5">Glycosyltransferase family 2 protein</fullName>
    </submittedName>
</protein>
<keyword evidence="6" id="KW-1185">Reference proteome</keyword>
<name>A0ABS0H169_9ACTN</name>
<dbReference type="SUPFAM" id="SSF53448">
    <property type="entry name" value="Nucleotide-diphospho-sugar transferases"/>
    <property type="match status" value="1"/>
</dbReference>
<reference evidence="5 6" key="1">
    <citation type="submission" date="2020-11" db="EMBL/GenBank/DDBJ databases">
        <title>A novel isolate from a Black sea contaminated sediment with potential to produce alkanes: Plantactinospora alkalitolerans sp. nov.</title>
        <authorList>
            <person name="Carro L."/>
            <person name="Veyisoglu A."/>
            <person name="Guven K."/>
            <person name="Schumann P."/>
            <person name="Klenk H.-P."/>
            <person name="Sahin N."/>
        </authorList>
    </citation>
    <scope>NUCLEOTIDE SEQUENCE [LARGE SCALE GENOMIC DNA]</scope>
    <source>
        <strain evidence="5 6">S1510</strain>
    </source>
</reference>
<dbReference type="InterPro" id="IPR001173">
    <property type="entry name" value="Glyco_trans_2-like"/>
</dbReference>
<dbReference type="EMBL" id="JADPUN010000224">
    <property type="protein sequence ID" value="MBF9132202.1"/>
    <property type="molecule type" value="Genomic_DNA"/>
</dbReference>
<evidence type="ECO:0000313" key="5">
    <source>
        <dbReference type="EMBL" id="MBF9132202.1"/>
    </source>
</evidence>
<evidence type="ECO:0000313" key="6">
    <source>
        <dbReference type="Proteomes" id="UP000638560"/>
    </source>
</evidence>
<dbReference type="Proteomes" id="UP000638560">
    <property type="component" value="Unassembled WGS sequence"/>
</dbReference>
<proteinExistence type="predicted"/>
<dbReference type="RefSeq" id="WP_196203738.1">
    <property type="nucleotide sequence ID" value="NZ_JADPUN010000224.1"/>
</dbReference>
<accession>A0ABS0H169</accession>
<comment type="caution">
    <text evidence="5">The sequence shown here is derived from an EMBL/GenBank/DDBJ whole genome shotgun (WGS) entry which is preliminary data.</text>
</comment>
<evidence type="ECO:0000259" key="4">
    <source>
        <dbReference type="Pfam" id="PF02709"/>
    </source>
</evidence>
<evidence type="ECO:0000256" key="2">
    <source>
        <dbReference type="SAM" id="MobiDB-lite"/>
    </source>
</evidence>
<feature type="compositionally biased region" description="Basic and acidic residues" evidence="2">
    <location>
        <begin position="392"/>
        <end position="406"/>
    </location>
</feature>
<evidence type="ECO:0000259" key="3">
    <source>
        <dbReference type="Pfam" id="PF00535"/>
    </source>
</evidence>
<dbReference type="InterPro" id="IPR027791">
    <property type="entry name" value="Galactosyl_T_C"/>
</dbReference>
<gene>
    <name evidence="5" type="ORF">I0C86_25100</name>
</gene>
<dbReference type="Gene3D" id="3.90.550.10">
    <property type="entry name" value="Spore Coat Polysaccharide Biosynthesis Protein SpsA, Chain A"/>
    <property type="match status" value="1"/>
</dbReference>
<dbReference type="CDD" id="cd00761">
    <property type="entry name" value="Glyco_tranf_GTA_type"/>
    <property type="match status" value="1"/>
</dbReference>
<evidence type="ECO:0000256" key="1">
    <source>
        <dbReference type="ARBA" id="ARBA00022679"/>
    </source>
</evidence>
<sequence>MTASDAPVRRWRADPKVVARAAVDSAVLAHDEFAQTAADVFWEFAREDHCAVAESLRAVGDPEVTAGLDAIAGGVATPATLDLLTATVASRIEGGAPPWPELAASAVRADAYSRLAMHVGHEPVEAAPIAAADLVPAQGTPAPTGASDAQVLVVIPFRDSDPALPRLRNLLACLSALADQSMPRENYRCVVVELDSHARHEDVIRPFVDRYLHVHSTRRFNKSWAVNVGVVAEAGDAEILCILDSDVLVDRDFVRRNLDRFHRRGSQAHWPYLDALCLDPASTDYAVRHRCLLGEAVDLDRVRGVYLRRPPGHCVWLRMPLFMRVRGMDERFEGWGGEDLDFAFRVEFMGSLDRYDDPLLHMFHPRPQVREDGKWFFAERRFLSWRPVDPIGRPDRPARSQDDTVRRPSPADASPDSILS</sequence>
<feature type="domain" description="Galactosyltransferase C-terminal" evidence="4">
    <location>
        <begin position="321"/>
        <end position="349"/>
    </location>
</feature>
<dbReference type="InterPro" id="IPR029044">
    <property type="entry name" value="Nucleotide-diphossugar_trans"/>
</dbReference>
<keyword evidence="1" id="KW-0808">Transferase</keyword>
<organism evidence="5 6">
    <name type="scientific">Plantactinospora alkalitolerans</name>
    <dbReference type="NCBI Taxonomy" id="2789879"/>
    <lineage>
        <taxon>Bacteria</taxon>
        <taxon>Bacillati</taxon>
        <taxon>Actinomycetota</taxon>
        <taxon>Actinomycetes</taxon>
        <taxon>Micromonosporales</taxon>
        <taxon>Micromonosporaceae</taxon>
        <taxon>Plantactinospora</taxon>
    </lineage>
</organism>
<feature type="region of interest" description="Disordered" evidence="2">
    <location>
        <begin position="387"/>
        <end position="420"/>
    </location>
</feature>
<dbReference type="Pfam" id="PF00535">
    <property type="entry name" value="Glycos_transf_2"/>
    <property type="match status" value="1"/>
</dbReference>
<dbReference type="Pfam" id="PF02709">
    <property type="entry name" value="Glyco_transf_7C"/>
    <property type="match status" value="1"/>
</dbReference>